<proteinExistence type="predicted"/>
<evidence type="ECO:0000256" key="1">
    <source>
        <dbReference type="SAM" id="MobiDB-lite"/>
    </source>
</evidence>
<dbReference type="Proteomes" id="UP000176409">
    <property type="component" value="Unassembled WGS sequence"/>
</dbReference>
<evidence type="ECO:0000313" key="3">
    <source>
        <dbReference type="EMBL" id="OGG30652.1"/>
    </source>
</evidence>
<dbReference type="AlphaFoldDB" id="A0A1F6B1P7"/>
<keyword evidence="2" id="KW-0472">Membrane</keyword>
<sequence>MRRPRQGGEIGSVVVLLVIGVIALSLLGSFYVYVKKSSQKTQEAPFNAQSNNSEMDSNKPQESKNTAESLPSQQPGPSIGASTLDSDVDLIDNKLKQLDSDSSNVDSGLNDTPIPQEP</sequence>
<name>A0A1F6B1P7_9BACT</name>
<feature type="transmembrane region" description="Helical" evidence="2">
    <location>
        <begin position="12"/>
        <end position="34"/>
    </location>
</feature>
<accession>A0A1F6B1P7</accession>
<feature type="compositionally biased region" description="Polar residues" evidence="1">
    <location>
        <begin position="40"/>
        <end position="55"/>
    </location>
</feature>
<gene>
    <name evidence="3" type="ORF">A2973_00090</name>
</gene>
<organism evidence="3 4">
    <name type="scientific">Candidatus Gottesmanbacteria bacterium RIFCSPLOWO2_01_FULL_49_10</name>
    <dbReference type="NCBI Taxonomy" id="1798396"/>
    <lineage>
        <taxon>Bacteria</taxon>
        <taxon>Candidatus Gottesmaniibacteriota</taxon>
    </lineage>
</organism>
<keyword evidence="2" id="KW-0812">Transmembrane</keyword>
<dbReference type="EMBL" id="MFJZ01000010">
    <property type="protein sequence ID" value="OGG30652.1"/>
    <property type="molecule type" value="Genomic_DNA"/>
</dbReference>
<dbReference type="STRING" id="1798396.A2973_00090"/>
<feature type="compositionally biased region" description="Polar residues" evidence="1">
    <location>
        <begin position="100"/>
        <end position="110"/>
    </location>
</feature>
<comment type="caution">
    <text evidence="3">The sequence shown here is derived from an EMBL/GenBank/DDBJ whole genome shotgun (WGS) entry which is preliminary data.</text>
</comment>
<feature type="compositionally biased region" description="Polar residues" evidence="1">
    <location>
        <begin position="63"/>
        <end position="85"/>
    </location>
</feature>
<feature type="region of interest" description="Disordered" evidence="1">
    <location>
        <begin position="40"/>
        <end position="118"/>
    </location>
</feature>
<evidence type="ECO:0000313" key="4">
    <source>
        <dbReference type="Proteomes" id="UP000176409"/>
    </source>
</evidence>
<reference evidence="3 4" key="1">
    <citation type="journal article" date="2016" name="Nat. Commun.">
        <title>Thousands of microbial genomes shed light on interconnected biogeochemical processes in an aquifer system.</title>
        <authorList>
            <person name="Anantharaman K."/>
            <person name="Brown C.T."/>
            <person name="Hug L.A."/>
            <person name="Sharon I."/>
            <person name="Castelle C.J."/>
            <person name="Probst A.J."/>
            <person name="Thomas B.C."/>
            <person name="Singh A."/>
            <person name="Wilkins M.J."/>
            <person name="Karaoz U."/>
            <person name="Brodie E.L."/>
            <person name="Williams K.H."/>
            <person name="Hubbard S.S."/>
            <person name="Banfield J.F."/>
        </authorList>
    </citation>
    <scope>NUCLEOTIDE SEQUENCE [LARGE SCALE GENOMIC DNA]</scope>
</reference>
<evidence type="ECO:0000256" key="2">
    <source>
        <dbReference type="SAM" id="Phobius"/>
    </source>
</evidence>
<protein>
    <submittedName>
        <fullName evidence="3">Uncharacterized protein</fullName>
    </submittedName>
</protein>
<keyword evidence="2" id="KW-1133">Transmembrane helix</keyword>